<protein>
    <submittedName>
        <fullName evidence="4">Porin</fullName>
    </submittedName>
</protein>
<evidence type="ECO:0000259" key="3">
    <source>
        <dbReference type="Pfam" id="PF13609"/>
    </source>
</evidence>
<accession>A0ABX2IFA5</accession>
<feature type="compositionally biased region" description="Polar residues" evidence="1">
    <location>
        <begin position="52"/>
        <end position="63"/>
    </location>
</feature>
<dbReference type="Proteomes" id="UP000778523">
    <property type="component" value="Unassembled WGS sequence"/>
</dbReference>
<dbReference type="SUPFAM" id="SSF56935">
    <property type="entry name" value="Porins"/>
    <property type="match status" value="1"/>
</dbReference>
<organism evidence="4 5">
    <name type="scientific">Uliginosibacterium aquaticum</name>
    <dbReference type="NCBI Taxonomy" id="2731212"/>
    <lineage>
        <taxon>Bacteria</taxon>
        <taxon>Pseudomonadati</taxon>
        <taxon>Pseudomonadota</taxon>
        <taxon>Betaproteobacteria</taxon>
        <taxon>Rhodocyclales</taxon>
        <taxon>Zoogloeaceae</taxon>
        <taxon>Uliginosibacterium</taxon>
    </lineage>
</organism>
<name>A0ABX2IFA5_9RHOO</name>
<reference evidence="4 5" key="1">
    <citation type="submission" date="2020-06" db="EMBL/GenBank/DDBJ databases">
        <title>Draft genome of Uliginosibacterium sp. IMCC34675.</title>
        <authorList>
            <person name="Song J."/>
        </authorList>
    </citation>
    <scope>NUCLEOTIDE SEQUENCE [LARGE SCALE GENOMIC DNA]</scope>
    <source>
        <strain evidence="4 5">IMCC34675</strain>
    </source>
</reference>
<feature type="chain" id="PRO_5046796967" evidence="2">
    <location>
        <begin position="21"/>
        <end position="387"/>
    </location>
</feature>
<feature type="region of interest" description="Disordered" evidence="1">
    <location>
        <begin position="41"/>
        <end position="63"/>
    </location>
</feature>
<feature type="domain" description="Porin" evidence="3">
    <location>
        <begin position="7"/>
        <end position="347"/>
    </location>
</feature>
<proteinExistence type="predicted"/>
<dbReference type="InterPro" id="IPR023614">
    <property type="entry name" value="Porin_dom_sf"/>
</dbReference>
<evidence type="ECO:0000313" key="5">
    <source>
        <dbReference type="Proteomes" id="UP000778523"/>
    </source>
</evidence>
<evidence type="ECO:0000256" key="1">
    <source>
        <dbReference type="SAM" id="MobiDB-lite"/>
    </source>
</evidence>
<dbReference type="InterPro" id="IPR033900">
    <property type="entry name" value="Gram_neg_porin_domain"/>
</dbReference>
<keyword evidence="5" id="KW-1185">Reference proteome</keyword>
<sequence length="387" mass="41079">MQKKLIALAVAGLMSGAAFAQTSVTIGGKVDAGYQFKKTANADSSGGSNGGKTTETLSDGSASTSRITVSAKETINKDLEAGVSIDLRFSDFFDGKATNNSTTSTVAGVGGLTSNDKKAVYLKSNMLGRLQWGVQNFGDDFYVASKPYMVEPKDLEFVKYGVSTYRMTALTNRTTQYLTPTLSLGSFKIGGQAVYAIGDGRKSGDSNVSSTSSGDVLGGGFQFAFGKVVNGGYDYLSRASTGVTDATEDGLRFQRAYVSVFPVGGLKLAGTYSTQNGRARAVNTAFQDKITNAVVSYNFNDKAAIGAEYSIVRDVGSNRNSGHGWMLGGAYFLTKSVYFYGAVQKSDWERNENSVGGYDGTSAGFGATRSATKRDERYTRVGFVKEF</sequence>
<dbReference type="Gene3D" id="2.40.160.10">
    <property type="entry name" value="Porin"/>
    <property type="match status" value="1"/>
</dbReference>
<gene>
    <name evidence="4" type="ORF">HJ583_001225</name>
</gene>
<feature type="signal peptide" evidence="2">
    <location>
        <begin position="1"/>
        <end position="20"/>
    </location>
</feature>
<comment type="caution">
    <text evidence="4">The sequence shown here is derived from an EMBL/GenBank/DDBJ whole genome shotgun (WGS) entry which is preliminary data.</text>
</comment>
<dbReference type="Pfam" id="PF13609">
    <property type="entry name" value="Porin_4"/>
    <property type="match status" value="1"/>
</dbReference>
<evidence type="ECO:0000256" key="2">
    <source>
        <dbReference type="SAM" id="SignalP"/>
    </source>
</evidence>
<dbReference type="EMBL" id="JABCSC020000001">
    <property type="protein sequence ID" value="NSL53637.1"/>
    <property type="molecule type" value="Genomic_DNA"/>
</dbReference>
<keyword evidence="2" id="KW-0732">Signal</keyword>
<evidence type="ECO:0000313" key="4">
    <source>
        <dbReference type="EMBL" id="NSL53637.1"/>
    </source>
</evidence>
<dbReference type="RefSeq" id="WP_170019811.1">
    <property type="nucleotide sequence ID" value="NZ_JABCSC020000001.1"/>
</dbReference>